<dbReference type="EMBL" id="JAZHBO010000001">
    <property type="protein sequence ID" value="MEF2155325.1"/>
    <property type="molecule type" value="Genomic_DNA"/>
</dbReference>
<proteinExistence type="predicted"/>
<name>A0ABU7UY26_9GAMM</name>
<dbReference type="RefSeq" id="WP_331703390.1">
    <property type="nucleotide sequence ID" value="NZ_JAZHBO010000001.1"/>
</dbReference>
<dbReference type="InterPro" id="IPR032676">
    <property type="entry name" value="YkuD_2"/>
</dbReference>
<evidence type="ECO:0000313" key="2">
    <source>
        <dbReference type="Proteomes" id="UP001356170"/>
    </source>
</evidence>
<protein>
    <submittedName>
        <fullName evidence="1">Murein L,D-transpeptidase catalytic domain family protein</fullName>
    </submittedName>
</protein>
<evidence type="ECO:0000313" key="1">
    <source>
        <dbReference type="EMBL" id="MEF2155325.1"/>
    </source>
</evidence>
<organism evidence="1 2">
    <name type="scientific">Aquilutibacter rugosus</name>
    <dbReference type="NCBI Taxonomy" id="3115820"/>
    <lineage>
        <taxon>Bacteria</taxon>
        <taxon>Pseudomonadati</taxon>
        <taxon>Pseudomonadota</taxon>
        <taxon>Gammaproteobacteria</taxon>
        <taxon>Lysobacterales</taxon>
        <taxon>Lysobacteraceae</taxon>
        <taxon>Aquilutibacter</taxon>
    </lineage>
</organism>
<gene>
    <name evidence="1" type="ORF">V3390_03640</name>
</gene>
<dbReference type="PROSITE" id="PS51257">
    <property type="entry name" value="PROKAR_LIPOPROTEIN"/>
    <property type="match status" value="1"/>
</dbReference>
<comment type="caution">
    <text evidence="1">The sequence shown here is derived from an EMBL/GenBank/DDBJ whole genome shotgun (WGS) entry which is preliminary data.</text>
</comment>
<dbReference type="PANTHER" id="PTHR38477">
    <property type="entry name" value="HYPOTHETICAL EXPORTED PROTEIN"/>
    <property type="match status" value="1"/>
</dbReference>
<dbReference type="PANTHER" id="PTHR38477:SF1">
    <property type="entry name" value="MUREIN L,D-TRANSPEPTIDASE CATALYTIC DOMAIN FAMILY PROTEIN"/>
    <property type="match status" value="1"/>
</dbReference>
<dbReference type="Pfam" id="PF13645">
    <property type="entry name" value="YkuD_2"/>
    <property type="match status" value="1"/>
</dbReference>
<keyword evidence="2" id="KW-1185">Reference proteome</keyword>
<dbReference type="Proteomes" id="UP001356170">
    <property type="component" value="Unassembled WGS sequence"/>
</dbReference>
<reference evidence="1 2" key="1">
    <citation type="submission" date="2024-01" db="EMBL/GenBank/DDBJ databases">
        <title>Novel species of the genus Luteimonas isolated from rivers.</title>
        <authorList>
            <person name="Lu H."/>
        </authorList>
    </citation>
    <scope>NUCLEOTIDE SEQUENCE [LARGE SCALE GENOMIC DNA]</scope>
    <source>
        <strain evidence="1 2">FXH3W</strain>
    </source>
</reference>
<accession>A0ABU7UY26</accession>
<sequence length="267" mass="28930">MRLKYLIPLVILVAGCTPAPIERPSGPVTAAHRPPVHQKPGELSRLFAGLTRVAPDADPEVLSMALQARQCAIRNGHVRSDSQRLAVIDYSRPSSQKRLWVFDLAQQRLLFDEYVAHGAGSGDNMATHFSNTNDSHQSSLGLFSTAETYFGANGYSLRMDGLEPGINDNARDRAIVIHGADYVNPMLINTQGRIGRSWGCPAVARDVANQMIDTLKEGNLVYAYYPDPNFVRSSQMLDCGGAAIADLGPGYRGTMPVGFESNVSSAP</sequence>